<proteinExistence type="predicted"/>
<evidence type="ECO:0000313" key="2">
    <source>
        <dbReference type="EMBL" id="KAG9232167.1"/>
    </source>
</evidence>
<keyword evidence="3" id="KW-1185">Reference proteome</keyword>
<name>A0A9P8C3I7_9HELO</name>
<reference evidence="2" key="1">
    <citation type="journal article" date="2021" name="IMA Fungus">
        <title>Genomic characterization of three marine fungi, including Emericellopsis atlantica sp. nov. with signatures of a generalist lifestyle and marine biomass degradation.</title>
        <authorList>
            <person name="Hagestad O.C."/>
            <person name="Hou L."/>
            <person name="Andersen J.H."/>
            <person name="Hansen E.H."/>
            <person name="Altermark B."/>
            <person name="Li C."/>
            <person name="Kuhnert E."/>
            <person name="Cox R.J."/>
            <person name="Crous P.W."/>
            <person name="Spatafora J.W."/>
            <person name="Lail K."/>
            <person name="Amirebrahimi M."/>
            <person name="Lipzen A."/>
            <person name="Pangilinan J."/>
            <person name="Andreopoulos W."/>
            <person name="Hayes R.D."/>
            <person name="Ng V."/>
            <person name="Grigoriev I.V."/>
            <person name="Jackson S.A."/>
            <person name="Sutton T.D.S."/>
            <person name="Dobson A.D.W."/>
            <person name="Rama T."/>
        </authorList>
    </citation>
    <scope>NUCLEOTIDE SEQUENCE</scope>
    <source>
        <strain evidence="2">TRa018bII</strain>
    </source>
</reference>
<gene>
    <name evidence="2" type="ORF">BJ875DRAFT_93281</name>
</gene>
<dbReference type="EMBL" id="MU251562">
    <property type="protein sequence ID" value="KAG9232167.1"/>
    <property type="molecule type" value="Genomic_DNA"/>
</dbReference>
<dbReference type="AlphaFoldDB" id="A0A9P8C3I7"/>
<comment type="caution">
    <text evidence="2">The sequence shown here is derived from an EMBL/GenBank/DDBJ whole genome shotgun (WGS) entry which is preliminary data.</text>
</comment>
<organism evidence="2 3">
    <name type="scientific">Amylocarpus encephaloides</name>
    <dbReference type="NCBI Taxonomy" id="45428"/>
    <lineage>
        <taxon>Eukaryota</taxon>
        <taxon>Fungi</taxon>
        <taxon>Dikarya</taxon>
        <taxon>Ascomycota</taxon>
        <taxon>Pezizomycotina</taxon>
        <taxon>Leotiomycetes</taxon>
        <taxon>Helotiales</taxon>
        <taxon>Helotiales incertae sedis</taxon>
        <taxon>Amylocarpus</taxon>
    </lineage>
</organism>
<keyword evidence="1" id="KW-0812">Transmembrane</keyword>
<sequence length="110" mass="12695">MIRYYLSARISSISLDLGCVLVLWLLLGRRAFLMFVAPPCHNPNCVLYAYVVLDLNHENRSQRKFLCKGLQAQKPFYSRSSILLNRLQIRNMFTPSKLIVFNVTCWGVLG</sequence>
<protein>
    <submittedName>
        <fullName evidence="2">Uncharacterized protein</fullName>
    </submittedName>
</protein>
<evidence type="ECO:0000313" key="3">
    <source>
        <dbReference type="Proteomes" id="UP000824998"/>
    </source>
</evidence>
<dbReference type="Proteomes" id="UP000824998">
    <property type="component" value="Unassembled WGS sequence"/>
</dbReference>
<evidence type="ECO:0000256" key="1">
    <source>
        <dbReference type="SAM" id="Phobius"/>
    </source>
</evidence>
<keyword evidence="1" id="KW-1133">Transmembrane helix</keyword>
<accession>A0A9P8C3I7</accession>
<feature type="transmembrane region" description="Helical" evidence="1">
    <location>
        <begin position="6"/>
        <end position="27"/>
    </location>
</feature>
<keyword evidence="1" id="KW-0472">Membrane</keyword>